<name>A0A6H5IBT7_9HYME</name>
<dbReference type="Proteomes" id="UP000479190">
    <property type="component" value="Unassembled WGS sequence"/>
</dbReference>
<dbReference type="OrthoDB" id="7698974at2759"/>
<evidence type="ECO:0000313" key="2">
    <source>
        <dbReference type="EMBL" id="CAB0032317.1"/>
    </source>
</evidence>
<feature type="region of interest" description="Disordered" evidence="1">
    <location>
        <begin position="121"/>
        <end position="145"/>
    </location>
</feature>
<proteinExistence type="predicted"/>
<organism evidence="2 3">
    <name type="scientific">Trichogramma brassicae</name>
    <dbReference type="NCBI Taxonomy" id="86971"/>
    <lineage>
        <taxon>Eukaryota</taxon>
        <taxon>Metazoa</taxon>
        <taxon>Ecdysozoa</taxon>
        <taxon>Arthropoda</taxon>
        <taxon>Hexapoda</taxon>
        <taxon>Insecta</taxon>
        <taxon>Pterygota</taxon>
        <taxon>Neoptera</taxon>
        <taxon>Endopterygota</taxon>
        <taxon>Hymenoptera</taxon>
        <taxon>Apocrita</taxon>
        <taxon>Proctotrupomorpha</taxon>
        <taxon>Chalcidoidea</taxon>
        <taxon>Trichogrammatidae</taxon>
        <taxon>Trichogramma</taxon>
    </lineage>
</organism>
<dbReference type="AlphaFoldDB" id="A0A6H5IBT7"/>
<evidence type="ECO:0000256" key="1">
    <source>
        <dbReference type="SAM" id="MobiDB-lite"/>
    </source>
</evidence>
<gene>
    <name evidence="2" type="ORF">TBRA_LOCUS4259</name>
</gene>
<dbReference type="EMBL" id="CADCXV010000674">
    <property type="protein sequence ID" value="CAB0032317.1"/>
    <property type="molecule type" value="Genomic_DNA"/>
</dbReference>
<reference evidence="2 3" key="1">
    <citation type="submission" date="2020-02" db="EMBL/GenBank/DDBJ databases">
        <authorList>
            <person name="Ferguson B K."/>
        </authorList>
    </citation>
    <scope>NUCLEOTIDE SEQUENCE [LARGE SCALE GENOMIC DNA]</scope>
</reference>
<evidence type="ECO:0000313" key="3">
    <source>
        <dbReference type="Proteomes" id="UP000479190"/>
    </source>
</evidence>
<keyword evidence="3" id="KW-1185">Reference proteome</keyword>
<evidence type="ECO:0008006" key="4">
    <source>
        <dbReference type="Google" id="ProtNLM"/>
    </source>
</evidence>
<accession>A0A6H5IBT7</accession>
<sequence length="218" mass="24129">MLHFLPPDACLALQSSCLPSRIFSPRTAEEKGEAWHGARSSRRGIRAHQVRLGFISGTISLSNHPGQPLALHTSDASNTAIGAAVELVSGPRRRRLDAAGFLLAEVITNSAEVLNVRSRAAGHPRGDQIFSEDTRGSKLHHHDRDHRPLSFALEQKSDKFSPRQSRQLDFISRFDAKIVYTPGDENPVADALSRIDAITMQRRSTRPKSARNSRRTNN</sequence>
<protein>
    <recommendedName>
        <fullName evidence="4">Reverse transcriptase RNase H-like domain-containing protein</fullName>
    </recommendedName>
</protein>